<evidence type="ECO:0000256" key="1">
    <source>
        <dbReference type="ARBA" id="ARBA00008668"/>
    </source>
</evidence>
<protein>
    <submittedName>
        <fullName evidence="3">Uncharacterized protein</fullName>
    </submittedName>
</protein>
<dbReference type="GO" id="GO:0016788">
    <property type="term" value="F:hydrolase activity, acting on ester bonds"/>
    <property type="evidence" value="ECO:0007669"/>
    <property type="project" value="InterPro"/>
</dbReference>
<comment type="caution">
    <text evidence="3">The sequence shown here is derived from an EMBL/GenBank/DDBJ whole genome shotgun (WGS) entry which is preliminary data.</text>
</comment>
<dbReference type="InterPro" id="IPR001087">
    <property type="entry name" value="GDSL"/>
</dbReference>
<dbReference type="Gene3D" id="3.40.50.1110">
    <property type="entry name" value="SGNH hydrolase"/>
    <property type="match status" value="1"/>
</dbReference>
<name>A0AAD5SU12_9FUNG</name>
<comment type="similarity">
    <text evidence="1">Belongs to the 'GDSL' lipolytic enzyme family.</text>
</comment>
<dbReference type="PANTHER" id="PTHR22835:SF659">
    <property type="entry name" value="GDSL LIPASE_ACYLHYDROLASE, PUTATIVE (AFU_ORTHOLOGUE AFUA_2G00510)-RELATED"/>
    <property type="match status" value="1"/>
</dbReference>
<dbReference type="SUPFAM" id="SSF52266">
    <property type="entry name" value="SGNH hydrolase"/>
    <property type="match status" value="1"/>
</dbReference>
<proteinExistence type="inferred from homology"/>
<dbReference type="EMBL" id="JADGJH010002136">
    <property type="protein sequence ID" value="KAJ3102923.1"/>
    <property type="molecule type" value="Genomic_DNA"/>
</dbReference>
<evidence type="ECO:0000313" key="4">
    <source>
        <dbReference type="Proteomes" id="UP001211907"/>
    </source>
</evidence>
<dbReference type="InterPro" id="IPR036514">
    <property type="entry name" value="SGNH_hydro_sf"/>
</dbReference>
<keyword evidence="4" id="KW-1185">Reference proteome</keyword>
<sequence>MWVSVLLTAASTLASGFTDIVSFGDSVSDTGNLFRLDNGTYPLAPYYNGRFCNGPLWVEQLAGFVGATLHDYAYGAACATNASSFPVPLPGGSGILVNQIPDLAGQLKLYQADSISKSLDLSTTLFTIFAGGNDIDYSASAGKVPDISAIVTAVLNQVQNLVTLGAKNVIPVLLA</sequence>
<reference evidence="3" key="1">
    <citation type="submission" date="2020-05" db="EMBL/GenBank/DDBJ databases">
        <title>Phylogenomic resolution of chytrid fungi.</title>
        <authorList>
            <person name="Stajich J.E."/>
            <person name="Amses K."/>
            <person name="Simmons R."/>
            <person name="Seto K."/>
            <person name="Myers J."/>
            <person name="Bonds A."/>
            <person name="Quandt C.A."/>
            <person name="Barry K."/>
            <person name="Liu P."/>
            <person name="Grigoriev I."/>
            <person name="Longcore J.E."/>
            <person name="James T.Y."/>
        </authorList>
    </citation>
    <scope>NUCLEOTIDE SEQUENCE</scope>
    <source>
        <strain evidence="3">JEL0513</strain>
    </source>
</reference>
<dbReference type="AlphaFoldDB" id="A0AAD5SU12"/>
<feature type="chain" id="PRO_5041903262" evidence="2">
    <location>
        <begin position="17"/>
        <end position="175"/>
    </location>
</feature>
<dbReference type="Pfam" id="PF00657">
    <property type="entry name" value="Lipase_GDSL"/>
    <property type="match status" value="1"/>
</dbReference>
<evidence type="ECO:0000256" key="2">
    <source>
        <dbReference type="SAM" id="SignalP"/>
    </source>
</evidence>
<evidence type="ECO:0000313" key="3">
    <source>
        <dbReference type="EMBL" id="KAJ3102923.1"/>
    </source>
</evidence>
<organism evidence="3 4">
    <name type="scientific">Physocladia obscura</name>
    <dbReference type="NCBI Taxonomy" id="109957"/>
    <lineage>
        <taxon>Eukaryota</taxon>
        <taxon>Fungi</taxon>
        <taxon>Fungi incertae sedis</taxon>
        <taxon>Chytridiomycota</taxon>
        <taxon>Chytridiomycota incertae sedis</taxon>
        <taxon>Chytridiomycetes</taxon>
        <taxon>Chytridiales</taxon>
        <taxon>Chytriomycetaceae</taxon>
        <taxon>Physocladia</taxon>
    </lineage>
</organism>
<gene>
    <name evidence="3" type="ORF">HK100_004292</name>
</gene>
<accession>A0AAD5SU12</accession>
<dbReference type="PANTHER" id="PTHR22835">
    <property type="entry name" value="ZINC FINGER FYVE DOMAIN CONTAINING PROTEIN"/>
    <property type="match status" value="1"/>
</dbReference>
<dbReference type="Proteomes" id="UP001211907">
    <property type="component" value="Unassembled WGS sequence"/>
</dbReference>
<feature type="signal peptide" evidence="2">
    <location>
        <begin position="1"/>
        <end position="16"/>
    </location>
</feature>
<keyword evidence="2" id="KW-0732">Signal</keyword>